<organism evidence="8">
    <name type="scientific">Cyprideis torosa</name>
    <dbReference type="NCBI Taxonomy" id="163714"/>
    <lineage>
        <taxon>Eukaryota</taxon>
        <taxon>Metazoa</taxon>
        <taxon>Ecdysozoa</taxon>
        <taxon>Arthropoda</taxon>
        <taxon>Crustacea</taxon>
        <taxon>Oligostraca</taxon>
        <taxon>Ostracoda</taxon>
        <taxon>Podocopa</taxon>
        <taxon>Podocopida</taxon>
        <taxon>Cytherocopina</taxon>
        <taxon>Cytheroidea</taxon>
        <taxon>Cytherideidae</taxon>
        <taxon>Cyprideis</taxon>
    </lineage>
</organism>
<evidence type="ECO:0000256" key="1">
    <source>
        <dbReference type="ARBA" id="ARBA00004575"/>
    </source>
</evidence>
<comment type="similarity">
    <text evidence="2">Belongs to the NEMP family.</text>
</comment>
<dbReference type="Pfam" id="PF10225">
    <property type="entry name" value="NEMP"/>
    <property type="match status" value="1"/>
</dbReference>
<dbReference type="PANTHER" id="PTHR13598:SF1">
    <property type="entry name" value="AT07567P-RELATED"/>
    <property type="match status" value="1"/>
</dbReference>
<evidence type="ECO:0000256" key="3">
    <source>
        <dbReference type="ARBA" id="ARBA00022692"/>
    </source>
</evidence>
<dbReference type="PANTHER" id="PTHR13598">
    <property type="entry name" value="AT07567P-RELATED"/>
    <property type="match status" value="1"/>
</dbReference>
<name>A0A7R8WQK9_9CRUS</name>
<evidence type="ECO:0000313" key="8">
    <source>
        <dbReference type="EMBL" id="CAD7236267.1"/>
    </source>
</evidence>
<dbReference type="AlphaFoldDB" id="A0A7R8WQK9"/>
<keyword evidence="3" id="KW-0812">Transmembrane</keyword>
<gene>
    <name evidence="8" type="ORF">CTOB1V02_LOCUS14082</name>
</gene>
<keyword evidence="6" id="KW-0472">Membrane</keyword>
<dbReference type="EMBL" id="OB677688">
    <property type="protein sequence ID" value="CAD7236267.1"/>
    <property type="molecule type" value="Genomic_DNA"/>
</dbReference>
<evidence type="ECO:0000256" key="4">
    <source>
        <dbReference type="ARBA" id="ARBA00022729"/>
    </source>
</evidence>
<accession>A0A7R8WQK9</accession>
<keyword evidence="7" id="KW-0539">Nucleus</keyword>
<keyword evidence="4" id="KW-0732">Signal</keyword>
<protein>
    <submittedName>
        <fullName evidence="8">Uncharacterized protein</fullName>
    </submittedName>
</protein>
<sequence>MDLVRKAVVVFIFIAVYKFNCTFCVEHQTEFYNLKVGQVLEHFNAEGEEKLSVYCFQGHQKRSPHKILASLTFRISSSTSDFELLSAPNASIIYDDYHTARSTWFKFTRAITPIRREMVHVPLFQQSCVGVVSKSNFKVILTEQWVDFWRLIFMVLSVICFWKAKELSSSTTFYYSFGTSVGVMSSVLLISFFLFNRIPRKNIAIGVILSGVSLTSYIISLLYNNFMEKLIKYRYYFIVYVVLSAAVSFGLIYRFQPGRHPRSMDLFRWTLQALSLLVLFYSSEMREFSVLVILGLLTIKAIPEGLKNALTRSINNLW</sequence>
<dbReference type="OrthoDB" id="509138at2759"/>
<evidence type="ECO:0000256" key="7">
    <source>
        <dbReference type="ARBA" id="ARBA00023242"/>
    </source>
</evidence>
<evidence type="ECO:0000256" key="5">
    <source>
        <dbReference type="ARBA" id="ARBA00022989"/>
    </source>
</evidence>
<keyword evidence="5" id="KW-1133">Transmembrane helix</keyword>
<proteinExistence type="inferred from homology"/>
<evidence type="ECO:0000256" key="6">
    <source>
        <dbReference type="ARBA" id="ARBA00023136"/>
    </source>
</evidence>
<comment type="subcellular location">
    <subcellularLocation>
        <location evidence="1">Nucleus inner membrane</location>
        <topology evidence="1">Multi-pass membrane protein</topology>
        <orientation evidence="1">Nucleoplasmic side</orientation>
    </subcellularLocation>
</comment>
<dbReference type="InterPro" id="IPR019358">
    <property type="entry name" value="NEMP_fam"/>
</dbReference>
<evidence type="ECO:0000256" key="2">
    <source>
        <dbReference type="ARBA" id="ARBA00005748"/>
    </source>
</evidence>
<dbReference type="GO" id="GO:0005637">
    <property type="term" value="C:nuclear inner membrane"/>
    <property type="evidence" value="ECO:0007669"/>
    <property type="project" value="UniProtKB-SubCell"/>
</dbReference>
<reference evidence="8" key="1">
    <citation type="submission" date="2020-11" db="EMBL/GenBank/DDBJ databases">
        <authorList>
            <person name="Tran Van P."/>
        </authorList>
    </citation>
    <scope>NUCLEOTIDE SEQUENCE</scope>
</reference>